<sequence length="200" mass="21654">MIKANDARHIARSLLKSELPRRWAHTKRVARNARSLAQILGDDAEVVETAAWLHDIGYASSVASTAFHPVDGARYLRDALGASPLVCQLVAHHTGASVEAEERGMAAVVEEFPTPPMNLLDAVTYCDLTASVDGAKTTVDSRLAEIFIRYSPDHVVHQSITRSAPTLLRSVYRVEARLAASSVKVRVGGSLEIVVNPSPH</sequence>
<comment type="caution">
    <text evidence="2">The sequence shown here is derived from an EMBL/GenBank/DDBJ whole genome shotgun (WGS) entry which is preliminary data.</text>
</comment>
<dbReference type="CDD" id="cd00077">
    <property type="entry name" value="HDc"/>
    <property type="match status" value="1"/>
</dbReference>
<name>A0ABV6QS31_9ACTN</name>
<accession>A0ABV6QS31</accession>
<dbReference type="InterPro" id="IPR003607">
    <property type="entry name" value="HD/PDEase_dom"/>
</dbReference>
<dbReference type="Proteomes" id="UP001589890">
    <property type="component" value="Unassembled WGS sequence"/>
</dbReference>
<dbReference type="EMBL" id="JBHLTC010000034">
    <property type="protein sequence ID" value="MFC0627448.1"/>
    <property type="molecule type" value="Genomic_DNA"/>
</dbReference>
<dbReference type="InterPro" id="IPR006675">
    <property type="entry name" value="HDIG_dom"/>
</dbReference>
<evidence type="ECO:0000313" key="2">
    <source>
        <dbReference type="EMBL" id="MFC0627448.1"/>
    </source>
</evidence>
<feature type="domain" description="HD" evidence="1">
    <location>
        <begin position="22"/>
        <end position="100"/>
    </location>
</feature>
<dbReference type="RefSeq" id="WP_380052244.1">
    <property type="nucleotide sequence ID" value="NZ_JBHLTC010000034.1"/>
</dbReference>
<keyword evidence="3" id="KW-1185">Reference proteome</keyword>
<organism evidence="2 3">
    <name type="scientific">Kribbella deserti</name>
    <dbReference type="NCBI Taxonomy" id="1926257"/>
    <lineage>
        <taxon>Bacteria</taxon>
        <taxon>Bacillati</taxon>
        <taxon>Actinomycetota</taxon>
        <taxon>Actinomycetes</taxon>
        <taxon>Propionibacteriales</taxon>
        <taxon>Kribbellaceae</taxon>
        <taxon>Kribbella</taxon>
    </lineage>
</organism>
<dbReference type="Pfam" id="PF01966">
    <property type="entry name" value="HD"/>
    <property type="match status" value="1"/>
</dbReference>
<gene>
    <name evidence="2" type="ORF">ACFFGN_25465</name>
</gene>
<reference evidence="2 3" key="1">
    <citation type="submission" date="2024-09" db="EMBL/GenBank/DDBJ databases">
        <authorList>
            <person name="Sun Q."/>
            <person name="Mori K."/>
        </authorList>
    </citation>
    <scope>NUCLEOTIDE SEQUENCE [LARGE SCALE GENOMIC DNA]</scope>
    <source>
        <strain evidence="2 3">CGMCC 1.15906</strain>
    </source>
</reference>
<dbReference type="NCBIfam" id="TIGR00277">
    <property type="entry name" value="HDIG"/>
    <property type="match status" value="1"/>
</dbReference>
<evidence type="ECO:0000313" key="3">
    <source>
        <dbReference type="Proteomes" id="UP001589890"/>
    </source>
</evidence>
<dbReference type="SUPFAM" id="SSF109604">
    <property type="entry name" value="HD-domain/PDEase-like"/>
    <property type="match status" value="1"/>
</dbReference>
<proteinExistence type="predicted"/>
<dbReference type="Gene3D" id="1.10.3210.10">
    <property type="entry name" value="Hypothetical protein af1432"/>
    <property type="match status" value="1"/>
</dbReference>
<evidence type="ECO:0000259" key="1">
    <source>
        <dbReference type="Pfam" id="PF01966"/>
    </source>
</evidence>
<protein>
    <submittedName>
        <fullName evidence="2">HD domain-containing protein</fullName>
    </submittedName>
</protein>
<dbReference type="InterPro" id="IPR006674">
    <property type="entry name" value="HD_domain"/>
</dbReference>